<dbReference type="PANTHER" id="PTHR32294:SF4">
    <property type="entry name" value="ERROR-PRONE DNA POLYMERASE"/>
    <property type="match status" value="1"/>
</dbReference>
<dbReference type="RefSeq" id="WP_059758660.1">
    <property type="nucleotide sequence ID" value="NZ_CP013414.1"/>
</dbReference>
<sequence>MVAEFSGLPDYAELFCRSNFSFLHGASHAEELVERAVELDYRGIAITDECSLAGAPRMHVAAKAKGLPLIVGAYFEVTPDDVPPGHDPGPGAFGLVLLAQNREGYGNLSELISWRRMEAPKGTYRLTPRMLSAPPAKFAHLRGMPDCFAILVPAYPVRANVLDAQVAWFRATFGERARLGLVQLQRALDGAQRDEIREAGERRGVRVVALGDVTMHKRSCKPLQDVMTAIRVGMPVSECGYALAPNAEQHLRSRGRIAKLFSPDEIAQTCAILDACHFELNTLRYEYPDEIVPAGHTPTSYLRQETQGGALERYSGTVPEHVQERIDYELALIEKLRYEPFFLTVYDIVKYARSRDILCQGRGSAANSVVCYCLGITEVNPEQSTMLFERFISAERGEPPDIDVDFEHQRREEVIQHIYEKYGKDRAALAAAVSTYRPRGVLRETGKALGVDPMLIDRVAKGHRWFDGSRDLLQQFATVGLDPDTPLIRAWADLAARLLNFPRHLSQHSGGFVISRGKLTRLVPVENAAMDGRRVIQWDKDDLEALGLMKVDVLALGMLSALHRAFDLRTAWRGPPEPDGKPFTLKHIPQDDEATYDMICRADTVGVFQIESRAQMSMLPRLRPRTYYDLVIEVAIVRPGPIQGGAVHPYLKRRQGLEKVSYPKEDLKPALERTQGVPIFQEQVMQVAMIAAGFTPGEADELRRAMAAWKRKGNLEKYHRKIVDGMRERDYPPEFAEQIFEQIKGFGDYGFPESHAASFAKLAYASSWLKCHEPAIFLAALLNSQPMGFYPPSQLVQDAKRHGVQVLPIDATKSGWDASLEALPGQPRPHGQPAVRLGLSLVRGLGEAAARRIEAARAAGPFENVDALARRAQLERRDLEALAAANALATLAGHRRDALWQAVAAAPERDLLAVAPIDEPEMPALGAPSEADDVLADYHTTGLTLNRHPVALLRPALRERRLSSAAELRDRPDGRLARACGLVTARQMPGTAKGVMFMTLEDETGCVNLIVRPELLARQRRETLDSRLLAASGVWQVVSDVRHLVAQHFEDLTPLLGGLRTSSREFH</sequence>
<evidence type="ECO:0000313" key="12">
    <source>
        <dbReference type="Proteomes" id="UP000064029"/>
    </source>
</evidence>
<dbReference type="InterPro" id="IPR023073">
    <property type="entry name" value="DnaE2"/>
</dbReference>
<dbReference type="GO" id="GO:0003887">
    <property type="term" value="F:DNA-directed DNA polymerase activity"/>
    <property type="evidence" value="ECO:0007669"/>
    <property type="project" value="UniProtKB-UniRule"/>
</dbReference>
<evidence type="ECO:0000256" key="4">
    <source>
        <dbReference type="ARBA" id="ARBA00022705"/>
    </source>
</evidence>
<evidence type="ECO:0000256" key="5">
    <source>
        <dbReference type="ARBA" id="ARBA00022763"/>
    </source>
</evidence>
<dbReference type="InterPro" id="IPR003141">
    <property type="entry name" value="Pol/His_phosphatase_N"/>
</dbReference>
<reference evidence="11 12" key="1">
    <citation type="submission" date="2015-11" db="EMBL/GenBank/DDBJ databases">
        <title>Expanding the genomic diversity of Burkholderia species for the development of highly accurate diagnostics.</title>
        <authorList>
            <person name="Sahl J."/>
            <person name="Keim P."/>
            <person name="Wagner D."/>
        </authorList>
    </citation>
    <scope>NUCLEOTIDE SEQUENCE [LARGE SCALE GENOMIC DNA]</scope>
    <source>
        <strain evidence="11 12">MSMB2036</strain>
    </source>
</reference>
<evidence type="ECO:0000256" key="9">
    <source>
        <dbReference type="HAMAP-Rule" id="MF_01902"/>
    </source>
</evidence>
<evidence type="ECO:0000256" key="1">
    <source>
        <dbReference type="ARBA" id="ARBA00022490"/>
    </source>
</evidence>
<dbReference type="GO" id="GO:0006260">
    <property type="term" value="P:DNA replication"/>
    <property type="evidence" value="ECO:0007669"/>
    <property type="project" value="UniProtKB-KW"/>
</dbReference>
<dbReference type="InterPro" id="IPR004013">
    <property type="entry name" value="PHP_dom"/>
</dbReference>
<dbReference type="Proteomes" id="UP000064029">
    <property type="component" value="Unassembled WGS sequence"/>
</dbReference>
<dbReference type="InterPro" id="IPR011708">
    <property type="entry name" value="DNA_pol3_alpha_NTPase_dom"/>
</dbReference>
<comment type="similarity">
    <text evidence="9">Belongs to the DNA polymerase type-C family. DnaE2 subfamily.</text>
</comment>
<dbReference type="Gene3D" id="3.20.20.140">
    <property type="entry name" value="Metal-dependent hydrolases"/>
    <property type="match status" value="1"/>
</dbReference>
<dbReference type="PANTHER" id="PTHR32294">
    <property type="entry name" value="DNA POLYMERASE III SUBUNIT ALPHA"/>
    <property type="match status" value="1"/>
</dbReference>
<dbReference type="Pfam" id="PF17657">
    <property type="entry name" value="DNA_pol3_finger"/>
    <property type="match status" value="1"/>
</dbReference>
<evidence type="ECO:0000256" key="3">
    <source>
        <dbReference type="ARBA" id="ARBA00022695"/>
    </source>
</evidence>
<keyword evidence="1 9" id="KW-0963">Cytoplasm</keyword>
<name>A0A103QV19_9BURK</name>
<evidence type="ECO:0000256" key="6">
    <source>
        <dbReference type="ARBA" id="ARBA00022932"/>
    </source>
</evidence>
<comment type="caution">
    <text evidence="11">The sequence shown here is derived from an EMBL/GenBank/DDBJ whole genome shotgun (WGS) entry which is preliminary data.</text>
</comment>
<comment type="subcellular location">
    <subcellularLocation>
        <location evidence="9">Cytoplasm</location>
    </subcellularLocation>
</comment>
<dbReference type="InterPro" id="IPR004805">
    <property type="entry name" value="DnaE2/DnaE/PolC"/>
</dbReference>
<dbReference type="Gene3D" id="1.10.150.870">
    <property type="match status" value="1"/>
</dbReference>
<dbReference type="SMART" id="SM00481">
    <property type="entry name" value="POLIIIAc"/>
    <property type="match status" value="1"/>
</dbReference>
<dbReference type="GO" id="GO:0006281">
    <property type="term" value="P:DNA repair"/>
    <property type="evidence" value="ECO:0007669"/>
    <property type="project" value="UniProtKB-UniRule"/>
</dbReference>
<evidence type="ECO:0000259" key="10">
    <source>
        <dbReference type="SMART" id="SM00481"/>
    </source>
</evidence>
<dbReference type="OrthoDB" id="9803237at2"/>
<dbReference type="NCBIfam" id="NF004225">
    <property type="entry name" value="PRK05672.1"/>
    <property type="match status" value="1"/>
</dbReference>
<comment type="catalytic activity">
    <reaction evidence="8 9">
        <text>DNA(n) + a 2'-deoxyribonucleoside 5'-triphosphate = DNA(n+1) + diphosphate</text>
        <dbReference type="Rhea" id="RHEA:22508"/>
        <dbReference type="Rhea" id="RHEA-COMP:17339"/>
        <dbReference type="Rhea" id="RHEA-COMP:17340"/>
        <dbReference type="ChEBI" id="CHEBI:33019"/>
        <dbReference type="ChEBI" id="CHEBI:61560"/>
        <dbReference type="ChEBI" id="CHEBI:173112"/>
        <dbReference type="EC" id="2.7.7.7"/>
    </reaction>
</comment>
<dbReference type="EC" id="2.7.7.7" evidence="9"/>
<dbReference type="EMBL" id="LOXM01000258">
    <property type="protein sequence ID" value="KVG56099.1"/>
    <property type="molecule type" value="Genomic_DNA"/>
</dbReference>
<dbReference type="InterPro" id="IPR016195">
    <property type="entry name" value="Pol/histidinol_Pase-like"/>
</dbReference>
<evidence type="ECO:0000256" key="2">
    <source>
        <dbReference type="ARBA" id="ARBA00022679"/>
    </source>
</evidence>
<gene>
    <name evidence="9" type="primary">dnaE2</name>
    <name evidence="11" type="ORF">WJ33_04570</name>
</gene>
<evidence type="ECO:0000256" key="7">
    <source>
        <dbReference type="ARBA" id="ARBA00023204"/>
    </source>
</evidence>
<feature type="domain" description="Polymerase/histidinol phosphatase N-terminal" evidence="10">
    <location>
        <begin position="12"/>
        <end position="79"/>
    </location>
</feature>
<dbReference type="Pfam" id="PF02811">
    <property type="entry name" value="PHP"/>
    <property type="match status" value="1"/>
</dbReference>
<evidence type="ECO:0000313" key="11">
    <source>
        <dbReference type="EMBL" id="KVG56099.1"/>
    </source>
</evidence>
<keyword evidence="4 9" id="KW-0235">DNA replication</keyword>
<dbReference type="NCBIfam" id="TIGR00594">
    <property type="entry name" value="polc"/>
    <property type="match status" value="1"/>
</dbReference>
<organism evidence="11 12">
    <name type="scientific">Burkholderia ubonensis</name>
    <dbReference type="NCBI Taxonomy" id="101571"/>
    <lineage>
        <taxon>Bacteria</taxon>
        <taxon>Pseudomonadati</taxon>
        <taxon>Pseudomonadota</taxon>
        <taxon>Betaproteobacteria</taxon>
        <taxon>Burkholderiales</taxon>
        <taxon>Burkholderiaceae</taxon>
        <taxon>Burkholderia</taxon>
        <taxon>Burkholderia cepacia complex</taxon>
    </lineage>
</organism>
<keyword evidence="5 9" id="KW-0227">DNA damage</keyword>
<keyword evidence="3 9" id="KW-0548">Nucleotidyltransferase</keyword>
<keyword evidence="2 9" id="KW-0808">Transferase</keyword>
<dbReference type="Pfam" id="PF14579">
    <property type="entry name" value="HHH_6"/>
    <property type="match status" value="1"/>
</dbReference>
<dbReference type="GO" id="GO:0008408">
    <property type="term" value="F:3'-5' exonuclease activity"/>
    <property type="evidence" value="ECO:0007669"/>
    <property type="project" value="InterPro"/>
</dbReference>
<dbReference type="AlphaFoldDB" id="A0A103QV19"/>
<proteinExistence type="inferred from homology"/>
<comment type="function">
    <text evidence="9">DNA polymerase involved in damage-induced mutagenesis and translesion synthesis (TLS). It is not the major replicative DNA polymerase.</text>
</comment>
<dbReference type="InterPro" id="IPR029460">
    <property type="entry name" value="DNAPol_HHH"/>
</dbReference>
<dbReference type="CDD" id="cd04485">
    <property type="entry name" value="DnaE_OBF"/>
    <property type="match status" value="1"/>
</dbReference>
<keyword evidence="7 9" id="KW-0234">DNA repair</keyword>
<dbReference type="HAMAP" id="MF_01902">
    <property type="entry name" value="DNApol_error_prone"/>
    <property type="match status" value="1"/>
</dbReference>
<evidence type="ECO:0000256" key="8">
    <source>
        <dbReference type="ARBA" id="ARBA00049244"/>
    </source>
</evidence>
<dbReference type="InterPro" id="IPR040982">
    <property type="entry name" value="DNA_pol3_finger"/>
</dbReference>
<dbReference type="CDD" id="cd07434">
    <property type="entry name" value="PHP_PolIIIA_DnaE2"/>
    <property type="match status" value="1"/>
</dbReference>
<dbReference type="SUPFAM" id="SSF89550">
    <property type="entry name" value="PHP domain-like"/>
    <property type="match status" value="1"/>
</dbReference>
<dbReference type="Pfam" id="PF07733">
    <property type="entry name" value="DNA_pol3_alpha"/>
    <property type="match status" value="1"/>
</dbReference>
<accession>A0A103QV19</accession>
<protein>
    <recommendedName>
        <fullName evidence="9">Error-prone DNA polymerase</fullName>
        <ecNumber evidence="9">2.7.7.7</ecNumber>
    </recommendedName>
</protein>
<keyword evidence="6 9" id="KW-0239">DNA-directed DNA polymerase</keyword>
<dbReference type="GO" id="GO:0005737">
    <property type="term" value="C:cytoplasm"/>
    <property type="evidence" value="ECO:0007669"/>
    <property type="project" value="UniProtKB-SubCell"/>
</dbReference>